<evidence type="ECO:0000256" key="1">
    <source>
        <dbReference type="SAM" id="MobiDB-lite"/>
    </source>
</evidence>
<dbReference type="EMBL" id="AP012319">
    <property type="protein sequence ID" value="BAL88714.1"/>
    <property type="molecule type" value="Genomic_DNA"/>
</dbReference>
<dbReference type="eggNOG" id="COG0457">
    <property type="taxonomic scope" value="Bacteria"/>
</dbReference>
<feature type="region of interest" description="Disordered" evidence="1">
    <location>
        <begin position="107"/>
        <end position="137"/>
    </location>
</feature>
<dbReference type="InterPro" id="IPR027417">
    <property type="entry name" value="P-loop_NTPase"/>
</dbReference>
<keyword evidence="4" id="KW-1185">Reference proteome</keyword>
<dbReference type="PANTHER" id="PTHR46082">
    <property type="entry name" value="ATP/GTP-BINDING PROTEIN-RELATED"/>
    <property type="match status" value="1"/>
</dbReference>
<dbReference type="KEGG" id="ams:AMIS_34940"/>
<reference evidence="3 4" key="1">
    <citation type="submission" date="2012-02" db="EMBL/GenBank/DDBJ databases">
        <title>Complete genome sequence of Actinoplanes missouriensis 431 (= NBRC 102363).</title>
        <authorList>
            <person name="Ohnishi Y."/>
            <person name="Ishikawa J."/>
            <person name="Sekine M."/>
            <person name="Hosoyama A."/>
            <person name="Harada T."/>
            <person name="Narita H."/>
            <person name="Hata T."/>
            <person name="Konno Y."/>
            <person name="Tutikane K."/>
            <person name="Fujita N."/>
            <person name="Horinouchi S."/>
            <person name="Hayakawa M."/>
        </authorList>
    </citation>
    <scope>NUCLEOTIDE SEQUENCE [LARGE SCALE GENOMIC DNA]</scope>
    <source>
        <strain evidence="4">ATCC 14538 / DSM 43046 / CBS 188.64 / JCM 3121 / NBRC 102363 / NCIMB 12654 / NRRL B-3342 / UNCC 431</strain>
    </source>
</reference>
<organism evidence="3 4">
    <name type="scientific">Actinoplanes missouriensis (strain ATCC 14538 / DSM 43046 / CBS 188.64 / JCM 3121 / NBRC 102363 / NCIMB 12654 / NRRL B-3342 / UNCC 431)</name>
    <dbReference type="NCBI Taxonomy" id="512565"/>
    <lineage>
        <taxon>Bacteria</taxon>
        <taxon>Bacillati</taxon>
        <taxon>Actinomycetota</taxon>
        <taxon>Actinomycetes</taxon>
        <taxon>Micromonosporales</taxon>
        <taxon>Micromonosporaceae</taxon>
        <taxon>Actinoplanes</taxon>
    </lineage>
</organism>
<dbReference type="InterPro" id="IPR011990">
    <property type="entry name" value="TPR-like_helical_dom_sf"/>
</dbReference>
<dbReference type="InterPro" id="IPR003593">
    <property type="entry name" value="AAA+_ATPase"/>
</dbReference>
<sequence>MFRVGVDPEADVAERPTGPTPTAFSRELTSLYEMAGRPTYKQLVDHCAANNVKVTDSSIEEWISGKVVPRSGAAFGIVVQFLLLRAKAKNLSYAPRPPHVWEAWRREAQRQRRARQGRRTPARPARTVAGPPANPPVIAGEIPGQPPAFVHRTALWESGQEVLDRTGMVAYVGARGTGKTQLAAAHARHAAGDGRSVVWITASSRDEIVAGFCRLAGRLGVGADERDDDAVAELALSRLRQPGWYGLIVLDNADDPFEVSGWIPTTGDVTVIVTTTNRSFADMTEIVTVDGLTDDEAASYLETRTRIGLPGAHAIAAELGNLALALAQAAAVIPLRGYSADDYITQLRSTRLENLFAKTVGYPHTLTQAIVLSLNAVREVERGSELIEALAWLDPAGVSRRLITRLESDLLPGSAHVSLTSELVKNSLLLWSETYAYGSVHRVVSRVIREDAIRRDEIYGSLYWTVEALRGATRIESAPSAWLTELIEQSSWVFKHALDVHESLTGDQVHWLLEVGDSMTQFSWTMGLLAPNFRCCQALSELAAARLPSDSPLRHRAHSRYVLALHGRGRIDAAFELGERLSGEIAAGSTLALEHQALMIRVHLSRGDATGAVAVGRRALQAAEAASRTDDLPLNQIRNNLGLALHELGLYEEERTLYTRALEESRAKLHPDHPLLLHLENNLANLLGELGLWRESVEAHSRVLESRRRTMGDLHPDTVRSLGNLASAATKMGDYEQGRRLDEEAAAAAEAIHGKEHPETLIARANLASAYAKVGLVEKALLMDEEILETRRRILGPDHPAVLVSMNNLAQRYRAAGRPDDGLTLLREVLRIREASIGEKHPDTMLSRSNLAHALVESGNTADAIDLERKSLEQRREVLGENHPDTILSMNNLANYYFAADAVSEARELLERAVEGMEALSLQRHPMFLTMNANLLGVLVLAGDKPAALTVFERLAVSADELDRIGATTEQRTFAELAKRAVADPDFLDTLMRGGPAT</sequence>
<dbReference type="SUPFAM" id="SSF48452">
    <property type="entry name" value="TPR-like"/>
    <property type="match status" value="3"/>
</dbReference>
<accession>I0H6S7</accession>
<dbReference type="Gene3D" id="3.40.50.300">
    <property type="entry name" value="P-loop containing nucleotide triphosphate hydrolases"/>
    <property type="match status" value="1"/>
</dbReference>
<dbReference type="SMART" id="SM00028">
    <property type="entry name" value="TPR"/>
    <property type="match status" value="6"/>
</dbReference>
<dbReference type="Pfam" id="PF13374">
    <property type="entry name" value="TPR_10"/>
    <property type="match status" value="1"/>
</dbReference>
<feature type="domain" description="AAA+ ATPase" evidence="2">
    <location>
        <begin position="165"/>
        <end position="311"/>
    </location>
</feature>
<dbReference type="Proteomes" id="UP000007882">
    <property type="component" value="Chromosome"/>
</dbReference>
<dbReference type="SMART" id="SM00382">
    <property type="entry name" value="AAA"/>
    <property type="match status" value="1"/>
</dbReference>
<dbReference type="Gene3D" id="1.25.40.10">
    <property type="entry name" value="Tetratricopeptide repeat domain"/>
    <property type="match status" value="2"/>
</dbReference>
<name>I0H6S7_ACTM4</name>
<evidence type="ECO:0000313" key="4">
    <source>
        <dbReference type="Proteomes" id="UP000007882"/>
    </source>
</evidence>
<dbReference type="InterPro" id="IPR019734">
    <property type="entry name" value="TPR_rpt"/>
</dbReference>
<feature type="compositionally biased region" description="Low complexity" evidence="1">
    <location>
        <begin position="122"/>
        <end position="131"/>
    </location>
</feature>
<dbReference type="HOGENOM" id="CLU_000288_125_8_11"/>
<protein>
    <submittedName>
        <fullName evidence="3">Putative regulatory protein</fullName>
    </submittedName>
</protein>
<dbReference type="PATRIC" id="fig|512565.3.peg.3492"/>
<feature type="region of interest" description="Disordered" evidence="1">
    <location>
        <begin position="1"/>
        <end position="24"/>
    </location>
</feature>
<feature type="compositionally biased region" description="Basic residues" evidence="1">
    <location>
        <begin position="111"/>
        <end position="121"/>
    </location>
</feature>
<dbReference type="PANTHER" id="PTHR46082:SF6">
    <property type="entry name" value="AAA+ ATPASE DOMAIN-CONTAINING PROTEIN-RELATED"/>
    <property type="match status" value="1"/>
</dbReference>
<dbReference type="STRING" id="512565.AMIS_34940"/>
<dbReference type="InterPro" id="IPR053137">
    <property type="entry name" value="NLR-like"/>
</dbReference>
<evidence type="ECO:0000259" key="2">
    <source>
        <dbReference type="SMART" id="SM00382"/>
    </source>
</evidence>
<proteinExistence type="predicted"/>
<dbReference type="AlphaFoldDB" id="I0H6S7"/>
<evidence type="ECO:0000313" key="3">
    <source>
        <dbReference type="EMBL" id="BAL88714.1"/>
    </source>
</evidence>
<gene>
    <name evidence="3" type="ordered locus">AMIS_34940</name>
</gene>
<dbReference type="SUPFAM" id="SSF52540">
    <property type="entry name" value="P-loop containing nucleoside triphosphate hydrolases"/>
    <property type="match status" value="1"/>
</dbReference>
<dbReference type="Pfam" id="PF13424">
    <property type="entry name" value="TPR_12"/>
    <property type="match status" value="3"/>
</dbReference>
<dbReference type="OrthoDB" id="580767at2"/>